<feature type="transmembrane region" description="Helical" evidence="13">
    <location>
        <begin position="503"/>
        <end position="525"/>
    </location>
</feature>
<feature type="transmembrane region" description="Helical" evidence="13">
    <location>
        <begin position="346"/>
        <end position="365"/>
    </location>
</feature>
<proteinExistence type="inferred from homology"/>
<dbReference type="GO" id="GO:0005886">
    <property type="term" value="C:plasma membrane"/>
    <property type="evidence" value="ECO:0007669"/>
    <property type="project" value="UniProtKB-SubCell"/>
</dbReference>
<comment type="subcellular location">
    <subcellularLocation>
        <location evidence="1">Cell inner membrane</location>
        <topology evidence="1">Multi-pass membrane protein</topology>
    </subcellularLocation>
</comment>
<accession>A0A381U002</accession>
<keyword evidence="10" id="KW-0143">Chaperone</keyword>
<feature type="domain" description="Membrane insertase YidC N-terminal" evidence="15">
    <location>
        <begin position="71"/>
        <end position="334"/>
    </location>
</feature>
<protein>
    <recommendedName>
        <fullName evidence="3">Membrane protein insertase YidC</fullName>
    </recommendedName>
    <alternativeName>
        <fullName evidence="12">Foldase YidC</fullName>
    </alternativeName>
    <alternativeName>
        <fullName evidence="11">Membrane integrase YidC</fullName>
    </alternativeName>
</protein>
<keyword evidence="9 13" id="KW-0472">Membrane</keyword>
<dbReference type="NCBIfam" id="TIGR03592">
    <property type="entry name" value="yidC_oxa1_cterm"/>
    <property type="match status" value="1"/>
</dbReference>
<dbReference type="GO" id="GO:0051205">
    <property type="term" value="P:protein insertion into membrane"/>
    <property type="evidence" value="ECO:0007669"/>
    <property type="project" value="TreeGrafter"/>
</dbReference>
<dbReference type="EMBL" id="UINC01005471">
    <property type="protein sequence ID" value="SVA21535.1"/>
    <property type="molecule type" value="Genomic_DNA"/>
</dbReference>
<evidence type="ECO:0000256" key="11">
    <source>
        <dbReference type="ARBA" id="ARBA00033245"/>
    </source>
</evidence>
<keyword evidence="4" id="KW-0813">Transport</keyword>
<dbReference type="AlphaFoldDB" id="A0A381U002"/>
<evidence type="ECO:0000313" key="16">
    <source>
        <dbReference type="EMBL" id="SVA21535.1"/>
    </source>
</evidence>
<dbReference type="InterPro" id="IPR047196">
    <property type="entry name" value="YidC_ALB_C"/>
</dbReference>
<dbReference type="InterPro" id="IPR038221">
    <property type="entry name" value="YidC_periplasmic_sf"/>
</dbReference>
<evidence type="ECO:0000256" key="6">
    <source>
        <dbReference type="ARBA" id="ARBA00022692"/>
    </source>
</evidence>
<dbReference type="InterPro" id="IPR019998">
    <property type="entry name" value="Membr_insert_YidC"/>
</dbReference>
<gene>
    <name evidence="16" type="ORF">METZ01_LOCUS74389</name>
</gene>
<dbReference type="PRINTS" id="PR01900">
    <property type="entry name" value="YIDCPROTEIN"/>
</dbReference>
<dbReference type="PRINTS" id="PR00701">
    <property type="entry name" value="60KDINNERMP"/>
</dbReference>
<keyword evidence="8 13" id="KW-1133">Transmembrane helix</keyword>
<dbReference type="InterPro" id="IPR001708">
    <property type="entry name" value="YidC/ALB3/OXA1/COX18"/>
</dbReference>
<dbReference type="Pfam" id="PF02096">
    <property type="entry name" value="60KD_IMP"/>
    <property type="match status" value="1"/>
</dbReference>
<keyword evidence="5" id="KW-1003">Cell membrane</keyword>
<reference evidence="16" key="1">
    <citation type="submission" date="2018-05" db="EMBL/GenBank/DDBJ databases">
        <authorList>
            <person name="Lanie J.A."/>
            <person name="Ng W.-L."/>
            <person name="Kazmierczak K.M."/>
            <person name="Andrzejewski T.M."/>
            <person name="Davidsen T.M."/>
            <person name="Wayne K.J."/>
            <person name="Tettelin H."/>
            <person name="Glass J.I."/>
            <person name="Rusch D."/>
            <person name="Podicherti R."/>
            <person name="Tsui H.-C.T."/>
            <person name="Winkler M.E."/>
        </authorList>
    </citation>
    <scope>NUCLEOTIDE SEQUENCE</scope>
</reference>
<evidence type="ECO:0000256" key="9">
    <source>
        <dbReference type="ARBA" id="ARBA00023136"/>
    </source>
</evidence>
<dbReference type="Pfam" id="PF14849">
    <property type="entry name" value="YidC_periplas"/>
    <property type="match status" value="1"/>
</dbReference>
<evidence type="ECO:0000256" key="4">
    <source>
        <dbReference type="ARBA" id="ARBA00022448"/>
    </source>
</evidence>
<feature type="transmembrane region" description="Helical" evidence="13">
    <location>
        <begin position="463"/>
        <end position="483"/>
    </location>
</feature>
<evidence type="ECO:0000256" key="10">
    <source>
        <dbReference type="ARBA" id="ARBA00023186"/>
    </source>
</evidence>
<comment type="similarity">
    <text evidence="2">Belongs to the OXA1/ALB3/YidC family. Type 1 subfamily.</text>
</comment>
<dbReference type="GO" id="GO:0015031">
    <property type="term" value="P:protein transport"/>
    <property type="evidence" value="ECO:0007669"/>
    <property type="project" value="UniProtKB-KW"/>
</dbReference>
<dbReference type="PANTHER" id="PTHR12428">
    <property type="entry name" value="OXA1"/>
    <property type="match status" value="1"/>
</dbReference>
<dbReference type="InterPro" id="IPR028055">
    <property type="entry name" value="YidC/Oxa/ALB_C"/>
</dbReference>
<evidence type="ECO:0000256" key="5">
    <source>
        <dbReference type="ARBA" id="ARBA00022475"/>
    </source>
</evidence>
<evidence type="ECO:0000256" key="3">
    <source>
        <dbReference type="ARBA" id="ARBA00015325"/>
    </source>
</evidence>
<evidence type="ECO:0000256" key="12">
    <source>
        <dbReference type="ARBA" id="ARBA00033342"/>
    </source>
</evidence>
<evidence type="ECO:0000256" key="8">
    <source>
        <dbReference type="ARBA" id="ARBA00022989"/>
    </source>
</evidence>
<evidence type="ECO:0000256" key="1">
    <source>
        <dbReference type="ARBA" id="ARBA00004429"/>
    </source>
</evidence>
<dbReference type="HAMAP" id="MF_01810">
    <property type="entry name" value="YidC_type1"/>
    <property type="match status" value="1"/>
</dbReference>
<evidence type="ECO:0000256" key="7">
    <source>
        <dbReference type="ARBA" id="ARBA00022927"/>
    </source>
</evidence>
<name>A0A381U002_9ZZZZ</name>
<organism evidence="16">
    <name type="scientific">marine metagenome</name>
    <dbReference type="NCBI Taxonomy" id="408172"/>
    <lineage>
        <taxon>unclassified sequences</taxon>
        <taxon>metagenomes</taxon>
        <taxon>ecological metagenomes</taxon>
    </lineage>
</organism>
<evidence type="ECO:0000256" key="2">
    <source>
        <dbReference type="ARBA" id="ARBA00010527"/>
    </source>
</evidence>
<feature type="domain" description="Membrane insertase YidC/Oxa/ALB C-terminal" evidence="14">
    <location>
        <begin position="346"/>
        <end position="537"/>
    </location>
</feature>
<dbReference type="Gene3D" id="2.70.98.90">
    <property type="match status" value="1"/>
</dbReference>
<dbReference type="InterPro" id="IPR028053">
    <property type="entry name" value="Membr_insert_YidC_N"/>
</dbReference>
<dbReference type="NCBIfam" id="TIGR03593">
    <property type="entry name" value="yidC_nterm"/>
    <property type="match status" value="1"/>
</dbReference>
<sequence>MDRNSVLAFLLIALIILLMPEYYKLLYPDSGFVDSSAVVIDNNVPKEKEAKKPVNLIDLEDIKEEKHSSFNIETNLYKATVNNKNGGSLTFFELNNYALNDSELVNLVNEKNIENLGLSFRSVDGDIINLSSGWKTENQFDVGVFTSSKTINYFKVIDGKTITKSLTFYPDRYIIDLAIDLSNVSGFVSQNTASVYWPGGLPLTEPNIKDELTYYSAVVYQGEEKYSPKTKSLGQEKTERMLYPTDWVGVRTKYFFTALVPNEKAPGAEVLAVEDGASKEFGVGLLFNTLSPFRSTLYLGPLEYSRIKALGNSLDQIMNFGWAFIRPISKGVHWVLLFLHNYIPNYGFVLLLFSVLIKIIVYPLTSKSLNSTRKMQAIQPLLNELKEKHKNDQKKFAQAQMSLFKEHGVNPLSGCVPVLLQMPLLFALFTVFRSSIELRGAPFVLWIQDLSRPDVVLDLGINLPLYGSGVAILPLLMGVTMFLQMKSAPTGQSPGQQKLMMYFMNGFFVLIFNQFPSGLVLYYTLFNVLTIVQQKYLASRQEKPGITNK</sequence>
<dbReference type="CDD" id="cd19961">
    <property type="entry name" value="EcYidC-like_peri"/>
    <property type="match status" value="1"/>
</dbReference>
<dbReference type="CDD" id="cd20070">
    <property type="entry name" value="5TM_YidC_Alb3"/>
    <property type="match status" value="1"/>
</dbReference>
<keyword evidence="6 13" id="KW-0812">Transmembrane</keyword>
<evidence type="ECO:0000259" key="14">
    <source>
        <dbReference type="Pfam" id="PF02096"/>
    </source>
</evidence>
<evidence type="ECO:0000256" key="13">
    <source>
        <dbReference type="SAM" id="Phobius"/>
    </source>
</evidence>
<keyword evidence="7" id="KW-0653">Protein transport</keyword>
<dbReference type="GO" id="GO:0032977">
    <property type="term" value="F:membrane insertase activity"/>
    <property type="evidence" value="ECO:0007669"/>
    <property type="project" value="InterPro"/>
</dbReference>
<dbReference type="PANTHER" id="PTHR12428:SF65">
    <property type="entry name" value="CYTOCHROME C OXIDASE ASSEMBLY PROTEIN COX18, MITOCHONDRIAL"/>
    <property type="match status" value="1"/>
</dbReference>
<evidence type="ECO:0000259" key="15">
    <source>
        <dbReference type="Pfam" id="PF14849"/>
    </source>
</evidence>